<reference evidence="2 3" key="1">
    <citation type="journal article" date="2016" name="Mol. Biol. Evol.">
        <title>Comparative Genomics of Early-Diverging Mushroom-Forming Fungi Provides Insights into the Origins of Lignocellulose Decay Capabilities.</title>
        <authorList>
            <person name="Nagy L.G."/>
            <person name="Riley R."/>
            <person name="Tritt A."/>
            <person name="Adam C."/>
            <person name="Daum C."/>
            <person name="Floudas D."/>
            <person name="Sun H."/>
            <person name="Yadav J.S."/>
            <person name="Pangilinan J."/>
            <person name="Larsson K.H."/>
            <person name="Matsuura K."/>
            <person name="Barry K."/>
            <person name="Labutti K."/>
            <person name="Kuo R."/>
            <person name="Ohm R.A."/>
            <person name="Bhattacharya S.S."/>
            <person name="Shirouzu T."/>
            <person name="Yoshinaga Y."/>
            <person name="Martin F.M."/>
            <person name="Grigoriev I.V."/>
            <person name="Hibbett D.S."/>
        </authorList>
    </citation>
    <scope>NUCLEOTIDE SEQUENCE [LARGE SCALE GENOMIC DNA]</scope>
    <source>
        <strain evidence="2 3">TUFC12733</strain>
    </source>
</reference>
<feature type="region of interest" description="Disordered" evidence="1">
    <location>
        <begin position="457"/>
        <end position="540"/>
    </location>
</feature>
<evidence type="ECO:0000256" key="1">
    <source>
        <dbReference type="SAM" id="MobiDB-lite"/>
    </source>
</evidence>
<feature type="region of interest" description="Disordered" evidence="1">
    <location>
        <begin position="77"/>
        <end position="97"/>
    </location>
</feature>
<keyword evidence="3" id="KW-1185">Reference proteome</keyword>
<feature type="compositionally biased region" description="Basic and acidic residues" evidence="1">
    <location>
        <begin position="288"/>
        <end position="301"/>
    </location>
</feature>
<organism evidence="2 3">
    <name type="scientific">Calocera viscosa (strain TUFC12733)</name>
    <dbReference type="NCBI Taxonomy" id="1330018"/>
    <lineage>
        <taxon>Eukaryota</taxon>
        <taxon>Fungi</taxon>
        <taxon>Dikarya</taxon>
        <taxon>Basidiomycota</taxon>
        <taxon>Agaricomycotina</taxon>
        <taxon>Dacrymycetes</taxon>
        <taxon>Dacrymycetales</taxon>
        <taxon>Dacrymycetaceae</taxon>
        <taxon>Calocera</taxon>
    </lineage>
</organism>
<feature type="region of interest" description="Disordered" evidence="1">
    <location>
        <begin position="144"/>
        <end position="178"/>
    </location>
</feature>
<dbReference type="Proteomes" id="UP000076738">
    <property type="component" value="Unassembled WGS sequence"/>
</dbReference>
<feature type="compositionally biased region" description="Low complexity" evidence="1">
    <location>
        <begin position="36"/>
        <end position="50"/>
    </location>
</feature>
<feature type="compositionally biased region" description="Polar residues" evidence="1">
    <location>
        <begin position="150"/>
        <end position="160"/>
    </location>
</feature>
<accession>A0A167G505</accession>
<protein>
    <submittedName>
        <fullName evidence="2">Uncharacterized protein</fullName>
    </submittedName>
</protein>
<proteinExistence type="predicted"/>
<dbReference type="EMBL" id="KV417349">
    <property type="protein sequence ID" value="KZO90174.1"/>
    <property type="molecule type" value="Genomic_DNA"/>
</dbReference>
<feature type="region of interest" description="Disordered" evidence="1">
    <location>
        <begin position="1"/>
        <end position="65"/>
    </location>
</feature>
<feature type="region of interest" description="Disordered" evidence="1">
    <location>
        <begin position="286"/>
        <end position="433"/>
    </location>
</feature>
<sequence>MILSAERVPLEVTPRTRGSGPSRKKFSHSTPAASTSGHSRAAGNAGNSGAKVKRQSNDQRLTQEYTDKCFLVPEGQRRRHPVDPNTEFTFDDPPTEPDVRALGSATVWKKDDKPWCSPVEMATKDMRCRWCIYRRPKNFVVLRRNRRRSPSASKVQYTIASRSGGKGKEKGSPSAETVKSLPGFPFKLPDDVCLRLRGIRCLGCDGDHKSPCPMPLNGHKDHTVNVMEYDAKEHGRPYLSKKRSITEGYRPSYLEVIRTVHSWFDKKRISHYERWPPALRPQNWQELVDQRKRQTSEEARRMTSQPIREVSRPSSPELGDGPRSTVPATGTGDHHFPSQIDASPTPLRRSHSPTMLTELGPTPRPASKVMGSRSNLVHPTRPSPDLASTSSIKQGSRSPLQSGPVDDPGELPQGEMGTLGFEDVGVGNDNGWDAPAWVQSADAIADEAPLVSNTARRAAKTTLPPTPRGSAPRAVEPVLDLQPPTTRDRTTGRITAGTASSSTSGVDQGQPASGQGTSLQSRFGTQPSHPLRDDNSRRVFGTHTAPEQYIRLDLSRLSDSDLPPFQAVVDAMQAFVRAVRMNDRNHIDASRNDIEAGLRALVAHLRRRAGSEQE</sequence>
<gene>
    <name evidence="2" type="ORF">CALVIDRAFT_412006</name>
</gene>
<name>A0A167G505_CALVF</name>
<dbReference type="AlphaFoldDB" id="A0A167G505"/>
<feature type="compositionally biased region" description="Polar residues" evidence="1">
    <location>
        <begin position="386"/>
        <end position="401"/>
    </location>
</feature>
<evidence type="ECO:0000313" key="3">
    <source>
        <dbReference type="Proteomes" id="UP000076738"/>
    </source>
</evidence>
<feature type="compositionally biased region" description="Low complexity" evidence="1">
    <location>
        <begin position="492"/>
        <end position="505"/>
    </location>
</feature>
<evidence type="ECO:0000313" key="2">
    <source>
        <dbReference type="EMBL" id="KZO90174.1"/>
    </source>
</evidence>
<feature type="compositionally biased region" description="Polar residues" evidence="1">
    <location>
        <begin position="506"/>
        <end position="528"/>
    </location>
</feature>